<evidence type="ECO:0000259" key="2">
    <source>
        <dbReference type="Pfam" id="PF16220"/>
    </source>
</evidence>
<dbReference type="Proteomes" id="UP000251617">
    <property type="component" value="Chromosome"/>
</dbReference>
<dbReference type="Gene3D" id="2.60.120.1440">
    <property type="match status" value="1"/>
</dbReference>
<accession>A0AAD0L796</accession>
<gene>
    <name evidence="3" type="ORF">C1S65_05140</name>
</gene>
<sequence length="316" mass="34583">MRDPDEQQHLIEQATQWLVLLRSGQAEARDHLAFQAWRRADPRHEQLCQRLENTLGVFHVPRSQGVDGRVVQRALAAPSGRRRFLQRALLGAGVVVGAGLVGNPMSGLHLGADLSTSTGERQTLSLPDGSQLVLNAQSQADVRFDSQLRVLEWRGGEGLLTVVDESRPFLVRIEGSTVSARSARLLVAERAGQCRVCALAGVLEISSQGGDRVQLRKGHAVNFDRVSIASVELLRPGEGAWVDGLLEVRDSPLSEVVDALRPYRRGVLRLDPAVAGLRVSGLFRLDQSELVFEALARTLPIRVSRHGEYWLSIGAV</sequence>
<dbReference type="EMBL" id="CP030750">
    <property type="protein sequence ID" value="AXA23529.1"/>
    <property type="molecule type" value="Genomic_DNA"/>
</dbReference>
<evidence type="ECO:0000259" key="1">
    <source>
        <dbReference type="Pfam" id="PF04773"/>
    </source>
</evidence>
<dbReference type="PANTHER" id="PTHR30273">
    <property type="entry name" value="PERIPLASMIC SIGNAL SENSOR AND SIGMA FACTOR ACTIVATOR FECR-RELATED"/>
    <property type="match status" value="1"/>
</dbReference>
<dbReference type="PIRSF" id="PIRSF018266">
    <property type="entry name" value="FecR"/>
    <property type="match status" value="1"/>
</dbReference>
<dbReference type="InterPro" id="IPR032623">
    <property type="entry name" value="FecR_N"/>
</dbReference>
<protein>
    <submittedName>
        <fullName evidence="3">Sensor protein</fullName>
    </submittedName>
</protein>
<reference evidence="3 4" key="1">
    <citation type="submission" date="2018-06" db="EMBL/GenBank/DDBJ databases">
        <title>The genome of Pseudomonas putida NX-1, a lignin degrader.</title>
        <authorList>
            <person name="Xu Z."/>
        </authorList>
    </citation>
    <scope>NUCLEOTIDE SEQUENCE [LARGE SCALE GENOMIC DNA]</scope>
    <source>
        <strain evidence="3 4">NX-1</strain>
    </source>
</reference>
<proteinExistence type="predicted"/>
<dbReference type="RefSeq" id="WP_112897477.1">
    <property type="nucleotide sequence ID" value="NZ_CP030750.1"/>
</dbReference>
<evidence type="ECO:0000313" key="3">
    <source>
        <dbReference type="EMBL" id="AXA23529.1"/>
    </source>
</evidence>
<feature type="domain" description="FecR protein" evidence="1">
    <location>
        <begin position="113"/>
        <end position="202"/>
    </location>
</feature>
<dbReference type="Pfam" id="PF16220">
    <property type="entry name" value="DUF4880"/>
    <property type="match status" value="1"/>
</dbReference>
<evidence type="ECO:0000313" key="4">
    <source>
        <dbReference type="Proteomes" id="UP000251617"/>
    </source>
</evidence>
<dbReference type="InterPro" id="IPR012373">
    <property type="entry name" value="Ferrdict_sens_TM"/>
</dbReference>
<dbReference type="InterPro" id="IPR006860">
    <property type="entry name" value="FecR"/>
</dbReference>
<dbReference type="PANTHER" id="PTHR30273:SF2">
    <property type="entry name" value="PROTEIN FECR"/>
    <property type="match status" value="1"/>
</dbReference>
<dbReference type="AlphaFoldDB" id="A0AAD0L796"/>
<dbReference type="Pfam" id="PF04773">
    <property type="entry name" value="FecR"/>
    <property type="match status" value="1"/>
</dbReference>
<organism evidence="3 4">
    <name type="scientific">Pseudomonas putida</name>
    <name type="common">Arthrobacter siderocapsulatus</name>
    <dbReference type="NCBI Taxonomy" id="303"/>
    <lineage>
        <taxon>Bacteria</taxon>
        <taxon>Pseudomonadati</taxon>
        <taxon>Pseudomonadota</taxon>
        <taxon>Gammaproteobacteria</taxon>
        <taxon>Pseudomonadales</taxon>
        <taxon>Pseudomonadaceae</taxon>
        <taxon>Pseudomonas</taxon>
    </lineage>
</organism>
<feature type="domain" description="FecR N-terminal" evidence="2">
    <location>
        <begin position="12"/>
        <end position="53"/>
    </location>
</feature>
<dbReference type="GO" id="GO:0016989">
    <property type="term" value="F:sigma factor antagonist activity"/>
    <property type="evidence" value="ECO:0007669"/>
    <property type="project" value="TreeGrafter"/>
</dbReference>
<name>A0AAD0L796_PSEPU</name>